<keyword evidence="4" id="KW-1185">Reference proteome</keyword>
<dbReference type="PROSITE" id="PS50912">
    <property type="entry name" value="EAR"/>
    <property type="match status" value="1"/>
</dbReference>
<accession>A0A8X6JB53</accession>
<organism evidence="3 4">
    <name type="scientific">Nephila pilipes</name>
    <name type="common">Giant wood spider</name>
    <name type="synonym">Nephila maculata</name>
    <dbReference type="NCBI Taxonomy" id="299642"/>
    <lineage>
        <taxon>Eukaryota</taxon>
        <taxon>Metazoa</taxon>
        <taxon>Ecdysozoa</taxon>
        <taxon>Arthropoda</taxon>
        <taxon>Chelicerata</taxon>
        <taxon>Arachnida</taxon>
        <taxon>Araneae</taxon>
        <taxon>Araneomorphae</taxon>
        <taxon>Entelegynae</taxon>
        <taxon>Araneoidea</taxon>
        <taxon>Nephilidae</taxon>
        <taxon>Nephila</taxon>
    </lineage>
</organism>
<proteinExistence type="predicted"/>
<evidence type="ECO:0000256" key="2">
    <source>
        <dbReference type="ARBA" id="ARBA00022737"/>
    </source>
</evidence>
<protein>
    <submittedName>
        <fullName evidence="3">Uncharacterized protein</fullName>
    </submittedName>
</protein>
<evidence type="ECO:0000313" key="3">
    <source>
        <dbReference type="EMBL" id="GFS54104.1"/>
    </source>
</evidence>
<name>A0A8X6JB53_NEPPI</name>
<keyword evidence="1" id="KW-0732">Signal</keyword>
<dbReference type="Proteomes" id="UP000887013">
    <property type="component" value="Unassembled WGS sequence"/>
</dbReference>
<gene>
    <name evidence="3" type="primary">AVEN_129891_1</name>
    <name evidence="3" type="ORF">NPIL_651481</name>
</gene>
<dbReference type="InterPro" id="IPR009039">
    <property type="entry name" value="EAR"/>
</dbReference>
<comment type="caution">
    <text evidence="3">The sequence shown here is derived from an EMBL/GenBank/DDBJ whole genome shotgun (WGS) entry which is preliminary data.</text>
</comment>
<evidence type="ECO:0000313" key="4">
    <source>
        <dbReference type="Proteomes" id="UP000887013"/>
    </source>
</evidence>
<keyword evidence="2" id="KW-0677">Repeat</keyword>
<reference evidence="3" key="1">
    <citation type="submission" date="2020-08" db="EMBL/GenBank/DDBJ databases">
        <title>Multicomponent nature underlies the extraordinary mechanical properties of spider dragline silk.</title>
        <authorList>
            <person name="Kono N."/>
            <person name="Nakamura H."/>
            <person name="Mori M."/>
            <person name="Yoshida Y."/>
            <person name="Ohtoshi R."/>
            <person name="Malay A.D."/>
            <person name="Moran D.A.P."/>
            <person name="Tomita M."/>
            <person name="Numata K."/>
            <person name="Arakawa K."/>
        </authorList>
    </citation>
    <scope>NUCLEOTIDE SEQUENCE</scope>
</reference>
<sequence>MLLAEKAITNIISIVDTIQLSITGSVRKSLKQDVLGNKHFVSVISIPSLNLESTSVDTPINGFYISRISRFALRKSGNQKFTHPVRINHIYSQNVSTNTLNGLEPEDLLLLRGEQEITGSLKFSNVMADNVLGKDINSIPVENFVTVGSHQQIREFKSISDLNSRLINVHGKTNGEALREFAKRIVLKFGDSELNGRFTLTSPVEVADIFLTGLINDRIDLDQLAHDSVQKHTEQDLKGPFVITSPQVVLGNLDVAGYINGLDISRLVTLSTDQIVLGNVVFNELLTINRDLIVDYVNGIDLDKTAVLKTIESHFVDGFVTFSHSLTANRIDMTEYVVLDGVDPSLMLQDIVKHVEGVVKSNEVGFHNVHVLGHVTATGGINGHKISDLPSTVWLKTNNQQIEDPVNLSKISAKADMEVKLVNNLDLDKDFAHSFKNETITSFKSFVQDMVITEHIYVTEAVVNGFDIASLQNEMARYREDGTIHGVKTLQTLEIIGHVDAKILNNFDVDDIMHNKVLQEVLGEKRFLSELTVIPGDLFTRDVKFNTFNSIDFQKFIDNAVSRTAPKYVITNKGFWNIKAQDLVLAEGSTLGGIHFSQMLNRIVTLNTPQEIISGKRFLDSLMMERSSTVSHLNGEPWSNIVNNVAFVNEFGHITAPKIFNGRFQAEDLFNYGHINGVNITLLYENTFFKSGNNIIEQPITFMEDINIVEELQLRFITVAGDQIITSPVLVESDLRVTKLNLDSVNYVDLAKILKDAVRHSVPQEILGYKNFHDIMVNALSAESLFIIESLDDIDVISVFKNAVMKVGNRVVVGEKIFHSLKTDDVEILGYINGLQLPQDVVLTSTNDYISGPIFFMSNLNLVSDINVSGKIDGVDVASLIQNRVTLTEEQLVSTNLSFARDVSIHDLKISGTVNDLVLELICKVYQSFPLEGRKMFAKDIHILGSLSTLFINDYDVRQMNLDILRYNREGFLQQLQVFQNSLKAQNSLTAELIKGKSLTDMVSTFVAVEANYNSTLSYFGDLDSGLAHQINNQAEVSGNQILRFAYFILVQEISMGPTIKILHGYDLTHATGEFSHSMVIWTTEKQCSYLERCCHLEFSYWMRIKKSGHVMIEGDAEPGRFYPIRNPAPVTFDKNFVIWSNVADVESKWCRSNTSEELMLASLKESGEMDIIMRIKYAPVLSDVKSFKRGHLYAVAGFFFDRKEDEYSSAVVYVFNEVRRKWSEHQKLPSFGVLSLDIAHNAKDDEILLAVGTGMGTYSSVYKWNDNENAFDLLENISPKYVTSTLWLNTRFIHLLAMSSVSSWPKKEGDCLEFLSGGQIDIYAYHDSRVKRIQSISLRGVVSMISFTLAGDTFLVAASHQLQSVFIYEWKGYAGFSLINSMFVGEVRHLNVFTIGEDVYMTVAVTSGSSKLLKVVLQGKHAVSASDGNYFPLEQRDEAIHEEKFISGC</sequence>
<dbReference type="OrthoDB" id="6431527at2759"/>
<evidence type="ECO:0000256" key="1">
    <source>
        <dbReference type="ARBA" id="ARBA00022729"/>
    </source>
</evidence>
<dbReference type="EMBL" id="BMAW01046195">
    <property type="protein sequence ID" value="GFS54104.1"/>
    <property type="molecule type" value="Genomic_DNA"/>
</dbReference>